<dbReference type="Pfam" id="PF13365">
    <property type="entry name" value="Trypsin_2"/>
    <property type="match status" value="1"/>
</dbReference>
<dbReference type="SUPFAM" id="SSF50156">
    <property type="entry name" value="PDZ domain-like"/>
    <property type="match status" value="1"/>
</dbReference>
<keyword evidence="7" id="KW-0645">Protease</keyword>
<dbReference type="AlphaFoldDB" id="A0A7R9L8E9"/>
<evidence type="ECO:0000256" key="11">
    <source>
        <dbReference type="ARBA" id="ARBA00022946"/>
    </source>
</evidence>
<evidence type="ECO:0000256" key="13">
    <source>
        <dbReference type="ARBA" id="ARBA00029644"/>
    </source>
</evidence>
<protein>
    <recommendedName>
        <fullName evidence="6">Serine protease HTRA2, mitochondrial</fullName>
        <ecNumber evidence="5">3.4.21.108</ecNumber>
    </recommendedName>
    <alternativeName>
        <fullName evidence="13">High temperature requirement protein A2</fullName>
    </alternativeName>
</protein>
<dbReference type="Gene3D" id="2.30.42.10">
    <property type="match status" value="1"/>
</dbReference>
<keyword evidence="10" id="KW-0720">Serine protease</keyword>
<dbReference type="GO" id="GO:0004252">
    <property type="term" value="F:serine-type endopeptidase activity"/>
    <property type="evidence" value="ECO:0007669"/>
    <property type="project" value="InterPro"/>
</dbReference>
<evidence type="ECO:0000256" key="3">
    <source>
        <dbReference type="ARBA" id="ARBA00004375"/>
    </source>
</evidence>
<name>A0A7R9L8E9_9ACAR</name>
<dbReference type="EMBL" id="CAJPVJ010000016">
    <property type="protein sequence ID" value="CAG2158218.1"/>
    <property type="molecule type" value="Genomic_DNA"/>
</dbReference>
<evidence type="ECO:0000256" key="8">
    <source>
        <dbReference type="ARBA" id="ARBA00022703"/>
    </source>
</evidence>
<dbReference type="Gene3D" id="2.40.10.120">
    <property type="match status" value="1"/>
</dbReference>
<dbReference type="GO" id="GO:0006508">
    <property type="term" value="P:proteolysis"/>
    <property type="evidence" value="ECO:0007669"/>
    <property type="project" value="UniProtKB-KW"/>
</dbReference>
<evidence type="ECO:0000256" key="14">
    <source>
        <dbReference type="ARBA" id="ARBA00035606"/>
    </source>
</evidence>
<evidence type="ECO:0000256" key="4">
    <source>
        <dbReference type="ARBA" id="ARBA00010541"/>
    </source>
</evidence>
<accession>A0A7R9L8E9</accession>
<dbReference type="GO" id="GO:0005758">
    <property type="term" value="C:mitochondrial intermembrane space"/>
    <property type="evidence" value="ECO:0007669"/>
    <property type="project" value="UniProtKB-SubCell"/>
</dbReference>
<evidence type="ECO:0000256" key="1">
    <source>
        <dbReference type="ARBA" id="ARBA00001760"/>
    </source>
</evidence>
<evidence type="ECO:0000259" key="15">
    <source>
        <dbReference type="PROSITE" id="PS50106"/>
    </source>
</evidence>
<comment type="catalytic activity">
    <reaction evidence="1">
        <text>Cleavage of non-polar aliphatic amino-acids at the P1 position, with a preference for Val, Ile and Met. At the P2 and P3 positions, Arg is selected most strongly with a secondary preference for other hydrophilic residues.</text>
        <dbReference type="EC" id="3.4.21.108"/>
    </reaction>
</comment>
<organism evidence="16">
    <name type="scientific">Oppiella nova</name>
    <dbReference type="NCBI Taxonomy" id="334625"/>
    <lineage>
        <taxon>Eukaryota</taxon>
        <taxon>Metazoa</taxon>
        <taxon>Ecdysozoa</taxon>
        <taxon>Arthropoda</taxon>
        <taxon>Chelicerata</taxon>
        <taxon>Arachnida</taxon>
        <taxon>Acari</taxon>
        <taxon>Acariformes</taxon>
        <taxon>Sarcoptiformes</taxon>
        <taxon>Oribatida</taxon>
        <taxon>Brachypylina</taxon>
        <taxon>Oppioidea</taxon>
        <taxon>Oppiidae</taxon>
        <taxon>Oppiella</taxon>
    </lineage>
</organism>
<dbReference type="InterPro" id="IPR001940">
    <property type="entry name" value="Peptidase_S1C"/>
</dbReference>
<dbReference type="SUPFAM" id="SSF50494">
    <property type="entry name" value="Trypsin-like serine proteases"/>
    <property type="match status" value="1"/>
</dbReference>
<reference evidence="16" key="1">
    <citation type="submission" date="2020-11" db="EMBL/GenBank/DDBJ databases">
        <authorList>
            <person name="Tran Van P."/>
        </authorList>
    </citation>
    <scope>NUCLEOTIDE SEQUENCE</scope>
</reference>
<dbReference type="InterPro" id="IPR001478">
    <property type="entry name" value="PDZ"/>
</dbReference>
<proteinExistence type="inferred from homology"/>
<dbReference type="FunFam" id="2.40.10.10:FF:000001">
    <property type="entry name" value="Periplasmic serine protease DegS"/>
    <property type="match status" value="1"/>
</dbReference>
<keyword evidence="17" id="KW-1185">Reference proteome</keyword>
<dbReference type="GO" id="GO:0031966">
    <property type="term" value="C:mitochondrial membrane"/>
    <property type="evidence" value="ECO:0007669"/>
    <property type="project" value="UniProtKB-SubCell"/>
</dbReference>
<keyword evidence="9" id="KW-0378">Hydrolase</keyword>
<dbReference type="InterPro" id="IPR036034">
    <property type="entry name" value="PDZ_sf"/>
</dbReference>
<dbReference type="PANTHER" id="PTHR43343:SF3">
    <property type="entry name" value="PROTEASE DO-LIKE 8, CHLOROPLASTIC"/>
    <property type="match status" value="1"/>
</dbReference>
<evidence type="ECO:0000256" key="10">
    <source>
        <dbReference type="ARBA" id="ARBA00022825"/>
    </source>
</evidence>
<evidence type="ECO:0000256" key="6">
    <source>
        <dbReference type="ARBA" id="ARBA00016929"/>
    </source>
</evidence>
<sequence>MPAEKVEPLVNTSRTGGVVSYSAAVKVAAPAVVNIFTTQKVKQNHPLLNDPAFREFFGNQIPEQNQNQNENSLDQIVVALQDGRRAEATVIGTDPDTDLAVIKIELKELPVLPFKLSGNEVGDVVLAIGNPFGVGQTVTQGIISATGRSDLGINTYEDFIQTDAAINPGNSGGALIDVAGNLIGVNTAIFSQSGGSLGIGFAIPAKICQQILNSILKDGRVIRGWMGISLVPPTQADVLQPRQPGVVVADVLKKGPAAEAGIKVGDRIVKHRILIFKLKSFVANKPSISLLKWVSVKFKVLTHNLSLYHDVNVDEQHVRKQQVQFHPETDQKYWSCRLNYVPYCFDQMAQMLDLRMQHLRSGLTRSSLEFHLFSLLVEQLLVVSLIQHHWSVLGHYHYDHQPLHLPQSHLLLHLQHQQQPFYLHQNLIFVDQVEQAFVVEQA</sequence>
<dbReference type="PRINTS" id="PR00834">
    <property type="entry name" value="PROTEASES2C"/>
</dbReference>
<dbReference type="PANTHER" id="PTHR43343">
    <property type="entry name" value="PEPTIDASE S12"/>
    <property type="match status" value="1"/>
</dbReference>
<gene>
    <name evidence="16" type="ORF">ONB1V03_LOCUS353</name>
</gene>
<comment type="function">
    <text evidence="14">Serine protease that shows proteolytic activity against a non-specific substrate beta-casein. Promotes or induces cell death either by direct binding to and inhibition of BIRC proteins (also called inhibitor of apoptosis proteins, IAPs), leading to an increase in caspase activity, or by a BIRC inhibition-independent, caspase-independent and serine protease activity-dependent mechanism. Can antagonize antiapoptotic activity of th/Diap1 by directly inducing the degradation of th/Diap1.</text>
</comment>
<evidence type="ECO:0000256" key="7">
    <source>
        <dbReference type="ARBA" id="ARBA00022670"/>
    </source>
</evidence>
<dbReference type="InterPro" id="IPR051201">
    <property type="entry name" value="Chloro_Bact_Ser_Proteases"/>
</dbReference>
<evidence type="ECO:0000256" key="2">
    <source>
        <dbReference type="ARBA" id="ARBA00004304"/>
    </source>
</evidence>
<dbReference type="GO" id="GO:0006915">
    <property type="term" value="P:apoptotic process"/>
    <property type="evidence" value="ECO:0007669"/>
    <property type="project" value="UniProtKB-KW"/>
</dbReference>
<feature type="domain" description="PDZ" evidence="15">
    <location>
        <begin position="223"/>
        <end position="270"/>
    </location>
</feature>
<keyword evidence="12" id="KW-0865">Zymogen</keyword>
<evidence type="ECO:0000256" key="9">
    <source>
        <dbReference type="ARBA" id="ARBA00022801"/>
    </source>
</evidence>
<dbReference type="Proteomes" id="UP000728032">
    <property type="component" value="Unassembled WGS sequence"/>
</dbReference>
<comment type="similarity">
    <text evidence="4">Belongs to the peptidase S1C family.</text>
</comment>
<dbReference type="InterPro" id="IPR009003">
    <property type="entry name" value="Peptidase_S1_PA"/>
</dbReference>
<dbReference type="EMBL" id="OC914841">
    <property type="protein sequence ID" value="CAD7636681.1"/>
    <property type="molecule type" value="Genomic_DNA"/>
</dbReference>
<keyword evidence="11" id="KW-0809">Transit peptide</keyword>
<dbReference type="PROSITE" id="PS50106">
    <property type="entry name" value="PDZ"/>
    <property type="match status" value="1"/>
</dbReference>
<dbReference type="Pfam" id="PF00595">
    <property type="entry name" value="PDZ"/>
    <property type="match status" value="1"/>
</dbReference>
<evidence type="ECO:0000313" key="17">
    <source>
        <dbReference type="Proteomes" id="UP000728032"/>
    </source>
</evidence>
<evidence type="ECO:0000313" key="16">
    <source>
        <dbReference type="EMBL" id="CAD7636681.1"/>
    </source>
</evidence>
<comment type="subcellular location">
    <subcellularLocation>
        <location evidence="3">Mitochondrion intermembrane space</location>
        <topology evidence="3">Single-pass membrane protein</topology>
    </subcellularLocation>
    <subcellularLocation>
        <location evidence="2">Mitochondrion membrane</location>
        <topology evidence="2">Single-pass membrane protein</topology>
    </subcellularLocation>
</comment>
<keyword evidence="8" id="KW-0053">Apoptosis</keyword>
<dbReference type="EC" id="3.4.21.108" evidence="5"/>
<evidence type="ECO:0000256" key="5">
    <source>
        <dbReference type="ARBA" id="ARBA00013033"/>
    </source>
</evidence>
<evidence type="ECO:0000256" key="12">
    <source>
        <dbReference type="ARBA" id="ARBA00023145"/>
    </source>
</evidence>
<dbReference type="OrthoDB" id="8123687at2759"/>